<keyword evidence="2" id="KW-1185">Reference proteome</keyword>
<sequence length="214" mass="23778">MTFSLVPETLAPEIIWWTPSSATLARPSDFREDAATWRDAGKETMVGTFHGAELDNQNSRVIVTVWKSLAHHQEFMSQEAYADLVLPLLEAMKGPYDVHQVIMKVPSLDLVYALSAPVTQFIYVTMRPGHGINDELVPLIEKLQKGLEGVAGCIASSWGPSTEKEALQIGIVGWRSILDRNYAVNGPLFGIVHRIRELSDVEIRYASLVSDTMI</sequence>
<dbReference type="EMBL" id="MU157901">
    <property type="protein sequence ID" value="KAF9524294.1"/>
    <property type="molecule type" value="Genomic_DNA"/>
</dbReference>
<dbReference type="AlphaFoldDB" id="A0A9P6E861"/>
<accession>A0A9P6E861</accession>
<evidence type="ECO:0000313" key="2">
    <source>
        <dbReference type="Proteomes" id="UP000807306"/>
    </source>
</evidence>
<evidence type="ECO:0000313" key="1">
    <source>
        <dbReference type="EMBL" id="KAF9524294.1"/>
    </source>
</evidence>
<dbReference type="Gene3D" id="3.30.70.100">
    <property type="match status" value="1"/>
</dbReference>
<protein>
    <recommendedName>
        <fullName evidence="3">ABM domain-containing protein</fullName>
    </recommendedName>
</protein>
<organism evidence="1 2">
    <name type="scientific">Crepidotus variabilis</name>
    <dbReference type="NCBI Taxonomy" id="179855"/>
    <lineage>
        <taxon>Eukaryota</taxon>
        <taxon>Fungi</taxon>
        <taxon>Dikarya</taxon>
        <taxon>Basidiomycota</taxon>
        <taxon>Agaricomycotina</taxon>
        <taxon>Agaricomycetes</taxon>
        <taxon>Agaricomycetidae</taxon>
        <taxon>Agaricales</taxon>
        <taxon>Agaricineae</taxon>
        <taxon>Crepidotaceae</taxon>
        <taxon>Crepidotus</taxon>
    </lineage>
</organism>
<proteinExistence type="predicted"/>
<gene>
    <name evidence="1" type="ORF">CPB83DRAFT_861560</name>
</gene>
<dbReference type="Proteomes" id="UP000807306">
    <property type="component" value="Unassembled WGS sequence"/>
</dbReference>
<evidence type="ECO:0008006" key="3">
    <source>
        <dbReference type="Google" id="ProtNLM"/>
    </source>
</evidence>
<comment type="caution">
    <text evidence="1">The sequence shown here is derived from an EMBL/GenBank/DDBJ whole genome shotgun (WGS) entry which is preliminary data.</text>
</comment>
<name>A0A9P6E861_9AGAR</name>
<dbReference type="OrthoDB" id="3830579at2759"/>
<reference evidence="1" key="1">
    <citation type="submission" date="2020-11" db="EMBL/GenBank/DDBJ databases">
        <authorList>
            <consortium name="DOE Joint Genome Institute"/>
            <person name="Ahrendt S."/>
            <person name="Riley R."/>
            <person name="Andreopoulos W."/>
            <person name="Labutti K."/>
            <person name="Pangilinan J."/>
            <person name="Ruiz-Duenas F.J."/>
            <person name="Barrasa J.M."/>
            <person name="Sanchez-Garcia M."/>
            <person name="Camarero S."/>
            <person name="Miyauchi S."/>
            <person name="Serrano A."/>
            <person name="Linde D."/>
            <person name="Babiker R."/>
            <person name="Drula E."/>
            <person name="Ayuso-Fernandez I."/>
            <person name="Pacheco R."/>
            <person name="Padilla G."/>
            <person name="Ferreira P."/>
            <person name="Barriuso J."/>
            <person name="Kellner H."/>
            <person name="Castanera R."/>
            <person name="Alfaro M."/>
            <person name="Ramirez L."/>
            <person name="Pisabarro A.G."/>
            <person name="Kuo A."/>
            <person name="Tritt A."/>
            <person name="Lipzen A."/>
            <person name="He G."/>
            <person name="Yan M."/>
            <person name="Ng V."/>
            <person name="Cullen D."/>
            <person name="Martin F."/>
            <person name="Rosso M.-N."/>
            <person name="Henrissat B."/>
            <person name="Hibbett D."/>
            <person name="Martinez A.T."/>
            <person name="Grigoriev I.V."/>
        </authorList>
    </citation>
    <scope>NUCLEOTIDE SEQUENCE</scope>
    <source>
        <strain evidence="1">CBS 506.95</strain>
    </source>
</reference>